<organism evidence="1 2">
    <name type="scientific">Staphylococcus haemolyticus</name>
    <dbReference type="NCBI Taxonomy" id="1283"/>
    <lineage>
        <taxon>Bacteria</taxon>
        <taxon>Bacillati</taxon>
        <taxon>Bacillota</taxon>
        <taxon>Bacilli</taxon>
        <taxon>Bacillales</taxon>
        <taxon>Staphylococcaceae</taxon>
        <taxon>Staphylococcus</taxon>
    </lineage>
</organism>
<reference evidence="1 2" key="1">
    <citation type="submission" date="2017-11" db="EMBL/GenBank/DDBJ databases">
        <authorList>
            <person name="Founou R.C."/>
            <person name="Founou L."/>
            <person name="Allam M."/>
            <person name="Ismail A."/>
            <person name="Essack S.Y."/>
        </authorList>
    </citation>
    <scope>NUCLEOTIDE SEQUENCE [LARGE SCALE GENOMIC DNA]</scope>
    <source>
        <strain evidence="1 2">G811N2B1</strain>
    </source>
</reference>
<evidence type="ECO:0000313" key="1">
    <source>
        <dbReference type="EMBL" id="PPJ69390.1"/>
    </source>
</evidence>
<protein>
    <recommendedName>
        <fullName evidence="3">Replicative helicase inhibitor G39P N-terminal domain-containing protein</fullName>
    </recommendedName>
</protein>
<proteinExistence type="predicted"/>
<dbReference type="Gene3D" id="1.10.8.200">
    <property type="entry name" value="Replisome organizer (g39p helicase loader/inhibitor protein)"/>
    <property type="match status" value="1"/>
</dbReference>
<sequence>MSMTKQQAFEIIDKVRRIYNMEFDTPKLETWIDVLSENGDYEPTLKEMNNYIKNSNPYPPTLPKIMRKIPKKLKYEEVPKDVKEHRWKMKNDPEYVAERKKILDEFKEKLREFEVNEYE</sequence>
<evidence type="ECO:0000313" key="2">
    <source>
        <dbReference type="Proteomes" id="UP000238153"/>
    </source>
</evidence>
<gene>
    <name evidence="1" type="ORF">CV019_13970</name>
</gene>
<dbReference type="EMBL" id="PGWX01000550">
    <property type="protein sequence ID" value="PPJ69390.1"/>
    <property type="molecule type" value="Genomic_DNA"/>
</dbReference>
<dbReference type="RefSeq" id="WP_033079999.1">
    <property type="nucleotide sequence ID" value="NZ_CAWLDF010000018.1"/>
</dbReference>
<evidence type="ECO:0008006" key="3">
    <source>
        <dbReference type="Google" id="ProtNLM"/>
    </source>
</evidence>
<accession>A0A7Z1MY22</accession>
<comment type="caution">
    <text evidence="1">The sequence shown here is derived from an EMBL/GenBank/DDBJ whole genome shotgun (WGS) entry which is preliminary data.</text>
</comment>
<dbReference type="AlphaFoldDB" id="A0A7Z1MY22"/>
<name>A0A7Z1MY22_STAHA</name>
<dbReference type="Proteomes" id="UP000238153">
    <property type="component" value="Unassembled WGS sequence"/>
</dbReference>